<evidence type="ECO:0000256" key="1">
    <source>
        <dbReference type="ARBA" id="ARBA00022485"/>
    </source>
</evidence>
<name>A0A2U1AV74_9BACT</name>
<dbReference type="InterPro" id="IPR036188">
    <property type="entry name" value="FAD/NAD-bd_sf"/>
</dbReference>
<dbReference type="PANTHER" id="PTHR43498">
    <property type="entry name" value="FERREDOXIN:COB-COM HETERODISULFIDE REDUCTASE SUBUNIT A"/>
    <property type="match status" value="1"/>
</dbReference>
<organism evidence="6 7">
    <name type="scientific">Victivallis vadensis</name>
    <dbReference type="NCBI Taxonomy" id="172901"/>
    <lineage>
        <taxon>Bacteria</taxon>
        <taxon>Pseudomonadati</taxon>
        <taxon>Lentisphaerota</taxon>
        <taxon>Lentisphaeria</taxon>
        <taxon>Victivallales</taxon>
        <taxon>Victivallaceae</taxon>
        <taxon>Victivallis</taxon>
    </lineage>
</organism>
<evidence type="ECO:0000256" key="5">
    <source>
        <dbReference type="ARBA" id="ARBA00023014"/>
    </source>
</evidence>
<comment type="caution">
    <text evidence="6">The sequence shown here is derived from an EMBL/GenBank/DDBJ whole genome shotgun (WGS) entry which is preliminary data.</text>
</comment>
<dbReference type="Pfam" id="PF12831">
    <property type="entry name" value="FAD_oxidored"/>
    <property type="match status" value="1"/>
</dbReference>
<dbReference type="RefSeq" id="WP_116884359.1">
    <property type="nucleotide sequence ID" value="NZ_QEKH01000017.1"/>
</dbReference>
<evidence type="ECO:0000256" key="4">
    <source>
        <dbReference type="ARBA" id="ARBA00023004"/>
    </source>
</evidence>
<keyword evidence="4" id="KW-0408">Iron</keyword>
<keyword evidence="7" id="KW-1185">Reference proteome</keyword>
<dbReference type="GeneID" id="78295658"/>
<evidence type="ECO:0000313" key="7">
    <source>
        <dbReference type="Proteomes" id="UP000245959"/>
    </source>
</evidence>
<protein>
    <submittedName>
        <fullName evidence="6">FAD dependent oxidoreductase</fullName>
    </submittedName>
</protein>
<gene>
    <name evidence="6" type="ORF">C8D82_11719</name>
</gene>
<keyword evidence="2" id="KW-0479">Metal-binding</keyword>
<dbReference type="GO" id="GO:0046872">
    <property type="term" value="F:metal ion binding"/>
    <property type="evidence" value="ECO:0007669"/>
    <property type="project" value="UniProtKB-KW"/>
</dbReference>
<proteinExistence type="predicted"/>
<dbReference type="GO" id="GO:0016491">
    <property type="term" value="F:oxidoreductase activity"/>
    <property type="evidence" value="ECO:0007669"/>
    <property type="project" value="UniProtKB-KW"/>
</dbReference>
<dbReference type="AlphaFoldDB" id="A0A2U1AV74"/>
<dbReference type="SUPFAM" id="SSF51905">
    <property type="entry name" value="FAD/NAD(P)-binding domain"/>
    <property type="match status" value="1"/>
</dbReference>
<sequence>MDSPFPKETISADFCVVGGGIAGMTMALECARAGFRVVLMHDRPVPGGNASGECRVQISGADRLGKLPNLRETGILEELRLENCRINPNGSYSVWDMVLWSALETEPNLQVLYNCSCRAAVMAGNRIKTVTGWQTTTQKEITVAAKLFADCSGDAVLAPLTGADFRVGREARGEFGETIGPETADRRTMGMSCIFQTRRCDTPQPFEKPAWAHTYCDDSELPCGADGHANLHEGYWWVELGGECDSIADTEALRPELLKILLGVWDHIKNRGDHGAEHLALEWIQFLPSKRESRRYVGDHILTQRDIEAGGRFPDTVAYGGWTMDDHNPAGFRSAALGEPVNIHHPAPSPYGIPYRCLYSRNLDNLFVGGRCVSVTHAALSSTRVIGTCSAMAQAAGAAAAIALRRGISPREVGQRHLAELQQLLLRRDCYLPGVRLELPELEHARISGTGSTPEALRDGVTRVEGGALHQWRCRPGDQLTVEWDAPQHFRRISLIFESGMQRRIALVPGNPDCLRLPPELAKAYRLEARSEGRWRTLAEVSANARRRAVHPAEAPFDALLLTLQETYGAAETGLHALLAE</sequence>
<accession>A0A2U1AV74</accession>
<reference evidence="6 7" key="1">
    <citation type="submission" date="2018-04" db="EMBL/GenBank/DDBJ databases">
        <title>Genomic Encyclopedia of Type Strains, Phase IV (KMG-IV): sequencing the most valuable type-strain genomes for metagenomic binning, comparative biology and taxonomic classification.</title>
        <authorList>
            <person name="Goeker M."/>
        </authorList>
    </citation>
    <scope>NUCLEOTIDE SEQUENCE [LARGE SCALE GENOMIC DNA]</scope>
    <source>
        <strain evidence="6 7">DSM 14823</strain>
    </source>
</reference>
<keyword evidence="5" id="KW-0411">Iron-sulfur</keyword>
<evidence type="ECO:0000256" key="3">
    <source>
        <dbReference type="ARBA" id="ARBA00023002"/>
    </source>
</evidence>
<keyword evidence="1" id="KW-0004">4Fe-4S</keyword>
<dbReference type="GO" id="GO:0051539">
    <property type="term" value="F:4 iron, 4 sulfur cluster binding"/>
    <property type="evidence" value="ECO:0007669"/>
    <property type="project" value="UniProtKB-KW"/>
</dbReference>
<dbReference type="Proteomes" id="UP000245959">
    <property type="component" value="Unassembled WGS sequence"/>
</dbReference>
<dbReference type="EMBL" id="QEKH01000017">
    <property type="protein sequence ID" value="PVY40300.1"/>
    <property type="molecule type" value="Genomic_DNA"/>
</dbReference>
<keyword evidence="3" id="KW-0560">Oxidoreductase</keyword>
<evidence type="ECO:0000256" key="2">
    <source>
        <dbReference type="ARBA" id="ARBA00022723"/>
    </source>
</evidence>
<dbReference type="PANTHER" id="PTHR43498:SF1">
    <property type="entry name" value="COB--COM HETERODISULFIDE REDUCTASE IRON-SULFUR SUBUNIT A"/>
    <property type="match status" value="1"/>
</dbReference>
<evidence type="ECO:0000313" key="6">
    <source>
        <dbReference type="EMBL" id="PVY40300.1"/>
    </source>
</evidence>
<dbReference type="InterPro" id="IPR039650">
    <property type="entry name" value="HdrA-like"/>
</dbReference>
<dbReference type="Gene3D" id="3.50.50.60">
    <property type="entry name" value="FAD/NAD(P)-binding domain"/>
    <property type="match status" value="1"/>
</dbReference>